<proteinExistence type="predicted"/>
<name>A0A3Q3WPH5_MOLML</name>
<reference evidence="1" key="2">
    <citation type="submission" date="2025-09" db="UniProtKB">
        <authorList>
            <consortium name="Ensembl"/>
        </authorList>
    </citation>
    <scope>IDENTIFICATION</scope>
</reference>
<evidence type="ECO:0000313" key="2">
    <source>
        <dbReference type="Proteomes" id="UP000261620"/>
    </source>
</evidence>
<accession>A0A3Q3WPH5</accession>
<protein>
    <submittedName>
        <fullName evidence="1">Uncharacterized protein</fullName>
    </submittedName>
</protein>
<organism evidence="1 2">
    <name type="scientific">Mola mola</name>
    <name type="common">Ocean sunfish</name>
    <name type="synonym">Tetraodon mola</name>
    <dbReference type="NCBI Taxonomy" id="94237"/>
    <lineage>
        <taxon>Eukaryota</taxon>
        <taxon>Metazoa</taxon>
        <taxon>Chordata</taxon>
        <taxon>Craniata</taxon>
        <taxon>Vertebrata</taxon>
        <taxon>Euteleostomi</taxon>
        <taxon>Actinopterygii</taxon>
        <taxon>Neopterygii</taxon>
        <taxon>Teleostei</taxon>
        <taxon>Neoteleostei</taxon>
        <taxon>Acanthomorphata</taxon>
        <taxon>Eupercaria</taxon>
        <taxon>Tetraodontiformes</taxon>
        <taxon>Molidae</taxon>
        <taxon>Mola</taxon>
    </lineage>
</organism>
<dbReference type="OMA" id="THPDPLF"/>
<keyword evidence="2" id="KW-1185">Reference proteome</keyword>
<dbReference type="AlphaFoldDB" id="A0A3Q3WPH5"/>
<dbReference type="Ensembl" id="ENSMMOT00000020176.1">
    <property type="protein sequence ID" value="ENSMMOP00000019843.1"/>
    <property type="gene ID" value="ENSMMOG00000015067.1"/>
</dbReference>
<sequence length="118" mass="12560">MEQRRLLLAVPEVALTLQPLELAEGGRGILVQAVRDGLGLLRLADQDGVTTKHHGHVLDRVPVDPGQDLGPARVGVAVGNSVQGVQVDGFLFPRFVGTHANALRSWPPPPACSRLPLL</sequence>
<evidence type="ECO:0000313" key="1">
    <source>
        <dbReference type="Ensembl" id="ENSMMOP00000019843.1"/>
    </source>
</evidence>
<dbReference type="Proteomes" id="UP000261620">
    <property type="component" value="Unplaced"/>
</dbReference>
<reference evidence="1" key="1">
    <citation type="submission" date="2025-08" db="UniProtKB">
        <authorList>
            <consortium name="Ensembl"/>
        </authorList>
    </citation>
    <scope>IDENTIFICATION</scope>
</reference>